<evidence type="ECO:0000259" key="2">
    <source>
        <dbReference type="PROSITE" id="PS51819"/>
    </source>
</evidence>
<dbReference type="InterPro" id="IPR004360">
    <property type="entry name" value="Glyas_Fos-R_dOase_dom"/>
</dbReference>
<dbReference type="RefSeq" id="WP_046518841.1">
    <property type="nucleotide sequence ID" value="NZ_LAVS01000005.1"/>
</dbReference>
<dbReference type="InterPro" id="IPR029068">
    <property type="entry name" value="Glyas_Bleomycin-R_OHBP_Dase"/>
</dbReference>
<dbReference type="InterPro" id="IPR050383">
    <property type="entry name" value="GlyoxalaseI/FosfomycinResist"/>
</dbReference>
<comment type="caution">
    <text evidence="3">The sequence shown here is derived from an EMBL/GenBank/DDBJ whole genome shotgun (WGS) entry which is preliminary data.</text>
</comment>
<feature type="domain" description="VOC" evidence="2">
    <location>
        <begin position="6"/>
        <end position="132"/>
    </location>
</feature>
<dbReference type="AlphaFoldDB" id="A0A3P3QS18"/>
<dbReference type="PANTHER" id="PTHR21366">
    <property type="entry name" value="GLYOXALASE FAMILY PROTEIN"/>
    <property type="match status" value="1"/>
</dbReference>
<accession>A0A3P3QS18</accession>
<name>A0A3P3QS18_9GAMM</name>
<evidence type="ECO:0000256" key="1">
    <source>
        <dbReference type="SAM" id="MobiDB-lite"/>
    </source>
</evidence>
<feature type="region of interest" description="Disordered" evidence="1">
    <location>
        <begin position="106"/>
        <end position="125"/>
    </location>
</feature>
<dbReference type="SUPFAM" id="SSF54593">
    <property type="entry name" value="Glyoxalase/Bleomycin resistance protein/Dihydroxybiphenyl dioxygenase"/>
    <property type="match status" value="1"/>
</dbReference>
<dbReference type="PANTHER" id="PTHR21366:SF14">
    <property type="entry name" value="GLYOXALASE DOMAIN-CONTAINING PROTEIN 5"/>
    <property type="match status" value="1"/>
</dbReference>
<protein>
    <submittedName>
        <fullName evidence="3">VOC family protein</fullName>
    </submittedName>
</protein>
<dbReference type="Pfam" id="PF00903">
    <property type="entry name" value="Glyoxalase"/>
    <property type="match status" value="1"/>
</dbReference>
<dbReference type="Gene3D" id="3.10.180.10">
    <property type="entry name" value="2,3-Dihydroxybiphenyl 1,2-Dioxygenase, domain 1"/>
    <property type="match status" value="1"/>
</dbReference>
<dbReference type="EMBL" id="RRCF01000001">
    <property type="protein sequence ID" value="RRJ24002.1"/>
    <property type="molecule type" value="Genomic_DNA"/>
</dbReference>
<sequence length="137" mass="15134">MFCIIQLDHVVLRVSDLQLMLDFYQRVLGCTLERQETDLGLYQLRAGSSLIDLVPVDQPLGQQGGQAPGAEGHNMDHLCLRIEPFDAAALQLYLQRHGVSPGPVESRYGAEGKGPSIYIQDPEGNRIELKGPPYSMT</sequence>
<dbReference type="InterPro" id="IPR037523">
    <property type="entry name" value="VOC_core"/>
</dbReference>
<dbReference type="PROSITE" id="PS51819">
    <property type="entry name" value="VOC"/>
    <property type="match status" value="1"/>
</dbReference>
<reference evidence="3 4" key="1">
    <citation type="submission" date="2018-11" db="EMBL/GenBank/DDBJ databases">
        <title>Draft genome analysis of Rheinheimera mesophila isolated from an industrial waste site.</title>
        <authorList>
            <person name="Yu Q."/>
            <person name="Qi Y."/>
            <person name="Zhang H."/>
            <person name="Lu Y."/>
            <person name="Pu J."/>
        </authorList>
    </citation>
    <scope>NUCLEOTIDE SEQUENCE [LARGE SCALE GENOMIC DNA]</scope>
    <source>
        <strain evidence="3 4">IITR13</strain>
    </source>
</reference>
<evidence type="ECO:0000313" key="3">
    <source>
        <dbReference type="EMBL" id="RRJ24002.1"/>
    </source>
</evidence>
<proteinExistence type="predicted"/>
<gene>
    <name evidence="3" type="ORF">EIK76_08120</name>
</gene>
<keyword evidence="4" id="KW-1185">Reference proteome</keyword>
<dbReference type="Proteomes" id="UP000276260">
    <property type="component" value="Unassembled WGS sequence"/>
</dbReference>
<dbReference type="OrthoDB" id="9812656at2"/>
<evidence type="ECO:0000313" key="4">
    <source>
        <dbReference type="Proteomes" id="UP000276260"/>
    </source>
</evidence>
<organism evidence="3 4">
    <name type="scientific">Rheinheimera mesophila</name>
    <dbReference type="NCBI Taxonomy" id="1547515"/>
    <lineage>
        <taxon>Bacteria</taxon>
        <taxon>Pseudomonadati</taxon>
        <taxon>Pseudomonadota</taxon>
        <taxon>Gammaproteobacteria</taxon>
        <taxon>Chromatiales</taxon>
        <taxon>Chromatiaceae</taxon>
        <taxon>Rheinheimera</taxon>
    </lineage>
</organism>